<accession>A0AAJ7TVY1</accession>
<evidence type="ECO:0000256" key="1">
    <source>
        <dbReference type="SAM" id="Coils"/>
    </source>
</evidence>
<evidence type="ECO:0000256" key="2">
    <source>
        <dbReference type="SAM" id="MobiDB-lite"/>
    </source>
</evidence>
<evidence type="ECO:0000313" key="3">
    <source>
        <dbReference type="Proteomes" id="UP001318040"/>
    </source>
</evidence>
<feature type="region of interest" description="Disordered" evidence="2">
    <location>
        <begin position="399"/>
        <end position="419"/>
    </location>
</feature>
<feature type="coiled-coil region" evidence="1">
    <location>
        <begin position="436"/>
        <end position="470"/>
    </location>
</feature>
<proteinExistence type="predicted"/>
<keyword evidence="3" id="KW-1185">Reference proteome</keyword>
<organism evidence="3 4">
    <name type="scientific">Petromyzon marinus</name>
    <name type="common">Sea lamprey</name>
    <dbReference type="NCBI Taxonomy" id="7757"/>
    <lineage>
        <taxon>Eukaryota</taxon>
        <taxon>Metazoa</taxon>
        <taxon>Chordata</taxon>
        <taxon>Craniata</taxon>
        <taxon>Vertebrata</taxon>
        <taxon>Cyclostomata</taxon>
        <taxon>Hyperoartia</taxon>
        <taxon>Petromyzontiformes</taxon>
        <taxon>Petromyzontidae</taxon>
        <taxon>Petromyzon</taxon>
    </lineage>
</organism>
<feature type="compositionally biased region" description="Basic and acidic residues" evidence="2">
    <location>
        <begin position="399"/>
        <end position="409"/>
    </location>
</feature>
<evidence type="ECO:0000313" key="4">
    <source>
        <dbReference type="RefSeq" id="XP_032825133.1"/>
    </source>
</evidence>
<dbReference type="Proteomes" id="UP001318040">
    <property type="component" value="Chromosome 41"/>
</dbReference>
<sequence>MFLKMLKRRTYSLIKDESADKFNNGVKLTKYKAMSFVHSAPGGMKKNAPVHLGRPAMPRHEGAVRGRVAPAEDAGDRLEATALSSQHPEISGSSGIGSISGNGDAESFSAQSIENAALAQAIELLLDQCGPLTQEIEVPEGPRQVFGNHRRDPAQEEVGQKCNGVDHRMKAVCSDDVEVSVPVVTLQSTNSLEALVEDVRDFTAAGKPESAGCKNIQLTLSCLSGQTLCCVKDCAHNVDASPCANTASLDALHDSDNEHSTLQMAVSQERELPAAIPQDGVPTASGKKAVARRRFFSDTVVASDGHRVGKAKSTVDVERARHGGTARPGSGDSLGQFHPGLLPGLLPEDDEEEVFVKHETRSSVAEVAEVTCPPNSCQGNSSPVEGGRSWFDEHRALDETVESQEDRPVKPSRQASTRRVTGLDHLDQLCCLMEKMGHQKEANKRLQQENQQLQTELQAQKLQQEAMRSRCTCGAAVWQRKAWGTAMPGLSSPARHSVHQSSTTVARMRVNSVSAGWPTREALGGLHRRMGSLREERTRLTRALTLRSDKHG</sequence>
<feature type="region of interest" description="Disordered" evidence="2">
    <location>
        <begin position="81"/>
        <end position="105"/>
    </location>
</feature>
<name>A0AAJ7TVY1_PETMA</name>
<keyword evidence="1" id="KW-0175">Coiled coil</keyword>
<reference evidence="4" key="1">
    <citation type="submission" date="2025-08" db="UniProtKB">
        <authorList>
            <consortium name="RefSeq"/>
        </authorList>
    </citation>
    <scope>IDENTIFICATION</scope>
    <source>
        <tissue evidence="4">Sperm</tissue>
    </source>
</reference>
<gene>
    <name evidence="4" type="primary">LOC116950988</name>
</gene>
<dbReference type="AlphaFoldDB" id="A0AAJ7TVY1"/>
<protein>
    <submittedName>
        <fullName evidence="4">Uncharacterized protein LOC116950988</fullName>
    </submittedName>
</protein>
<dbReference type="KEGG" id="pmrn:116950988"/>
<dbReference type="RefSeq" id="XP_032825133.1">
    <property type="nucleotide sequence ID" value="XM_032969242.1"/>
</dbReference>